<dbReference type="SMART" id="SM00214">
    <property type="entry name" value="VWC"/>
    <property type="match status" value="1"/>
</dbReference>
<proteinExistence type="predicted"/>
<dbReference type="GeneID" id="575485"/>
<dbReference type="PANTHER" id="PTHR46439:SF3">
    <property type="entry name" value="RE54525P"/>
    <property type="match status" value="1"/>
</dbReference>
<keyword evidence="5" id="KW-1185">Reference proteome</keyword>
<evidence type="ECO:0000256" key="2">
    <source>
        <dbReference type="SAM" id="SignalP"/>
    </source>
</evidence>
<dbReference type="PROSITE" id="PS01208">
    <property type="entry name" value="VWFC_1"/>
    <property type="match status" value="1"/>
</dbReference>
<evidence type="ECO:0000259" key="3">
    <source>
        <dbReference type="PROSITE" id="PS50184"/>
    </source>
</evidence>
<evidence type="ECO:0000256" key="1">
    <source>
        <dbReference type="SAM" id="MobiDB-lite"/>
    </source>
</evidence>
<dbReference type="SUPFAM" id="SSF57603">
    <property type="entry name" value="FnI-like domain"/>
    <property type="match status" value="1"/>
</dbReference>
<dbReference type="AlphaFoldDB" id="A0A7M7N182"/>
<dbReference type="Gene3D" id="6.20.200.20">
    <property type="match status" value="1"/>
</dbReference>
<dbReference type="PANTHER" id="PTHR46439">
    <property type="entry name" value="CYSTEINE-RICH MOTOR NEURON 1 PROTEIN"/>
    <property type="match status" value="1"/>
</dbReference>
<keyword evidence="2" id="KW-0732">Signal</keyword>
<dbReference type="PROSITE" id="PS50184">
    <property type="entry name" value="VWFC_2"/>
    <property type="match status" value="1"/>
</dbReference>
<feature type="chain" id="PRO_5029446003" description="VWFC domain-containing protein" evidence="2">
    <location>
        <begin position="32"/>
        <end position="1271"/>
    </location>
</feature>
<dbReference type="EnsemblMetazoa" id="XM_030972795">
    <property type="protein sequence ID" value="XP_030828655"/>
    <property type="gene ID" value="LOC575485"/>
</dbReference>
<name>A0A7M7N182_STRPU</name>
<dbReference type="InterPro" id="IPR052624">
    <property type="entry name" value="CRIM1"/>
</dbReference>
<dbReference type="Pfam" id="PF00093">
    <property type="entry name" value="VWC"/>
    <property type="match status" value="1"/>
</dbReference>
<feature type="region of interest" description="Disordered" evidence="1">
    <location>
        <begin position="1174"/>
        <end position="1196"/>
    </location>
</feature>
<organism evidence="4 5">
    <name type="scientific">Strongylocentrotus purpuratus</name>
    <name type="common">Purple sea urchin</name>
    <dbReference type="NCBI Taxonomy" id="7668"/>
    <lineage>
        <taxon>Eukaryota</taxon>
        <taxon>Metazoa</taxon>
        <taxon>Echinodermata</taxon>
        <taxon>Eleutherozoa</taxon>
        <taxon>Echinozoa</taxon>
        <taxon>Echinoidea</taxon>
        <taxon>Euechinoidea</taxon>
        <taxon>Echinacea</taxon>
        <taxon>Camarodonta</taxon>
        <taxon>Echinidea</taxon>
        <taxon>Strongylocentrotidae</taxon>
        <taxon>Strongylocentrotus</taxon>
    </lineage>
</organism>
<feature type="domain" description="VWFC" evidence="3">
    <location>
        <begin position="45"/>
        <end position="102"/>
    </location>
</feature>
<sequence length="1271" mass="140160">MYSFGDHLHRHRWTLLLGFLAIALVAFQGEAQEASISFSSDSGLLPCVYRGVPYLHDDSWAVDECTTCMCDNATVTCVIESCQPAFCAEPIKPEGECCYLCPYNVLAKKVTPEITSTNTIAEGGDNTVSLDVPIKFQDAMDTTGVSGTDLWKLSAWASATPDGRSQRIGYEEDILDAAQKDQYYKKKEKFSFNNLEFSFSDPMAECDDMKYICVRIERGDNPTTTGDLGYTLGGYPDSNAQTGCTGAPECRGIVAKDLEWELEPTETVVPYQQTGVNIDASVFFREDNPTLSGNGLWTMGLYGSRTPDGLGDKYGYVPQTLSWPQQGTTLDEGVPLELMDVETDFEIGSVGCNEFGYVCVEFTGGDNPSPNYFFRKEGATDNSRASNTITKCKEQECLSKAIFTDLEVDLGDQVLFENKNNPLTVDLSGITADDSKNVWGDDLWMVGAYASKSPEGEGPKTGLVEQILDPMEAGTNLNEGEDLPFEQVDFDFDMTGVRCEEPLYLCFDLDKNPKASVNYIFEARPDDSVTTTCVDMSDRCKGATATDIEWEPEIGDAPFGQPSPLTIDADVLFDPDSPDVVGDGLWQLGVFAANSPDGDGPRRHEVTQLLDPFNEALPLEDGGPLEFGKLDVDFPIDDIGCDEFRWLCVEFKKGEAPTPDFKFETETGEDSIISCKEQPCRGVEINNLESTPTDVLTDLVLYEGKAENPITYNSVASTTDETGTIRGVDLWTLSQWGSDRANGNGPQANYQEQVLSGYHAALPVMEAADTLDFIPLVTNFDMTGLKCPQVKYICNEVNKDPESIPDFVFTPQPDESVLRSCFEVPDDACRGIIFDDMDWDMTPIGPVRADEPDDMLLNVDLSTLPESGPADGDGLWRIGVFGSPSPDGEGPRLGYVRQILDRAESSTPADGEGAPLELNNLEAEFDLSQIGCDSEYRFLCLEFSKGLRAAPDFKFEVQGGGDQIISCKEQPCRRPVILTDVETDLLGNGRISEGTPNNRILYDITGVADPSSGKADGRDLWDLTTFGSTYPDGRGPRFNPQEANVFTQYQKDRPASPGENIRYGAVDTNFDMTGRTCDEVRYFCSELRKHEYADPDFEFIAKPTDDVLVDCFELHCEGVLIDNTRLTLNSDDELQDGPNELSFDFKVDSNPAGGDAEGDNLWRLETFTATHDDGTGRRDILDQQTLDPNEASRDMQSGDSMVFRNLEARVNSEDVNCDEDYYLCAEISKQVRARPNFSLEGTREDSMTSCKLIKCAKARKYLFNFFGDGVA</sequence>
<accession>A0A7M7N182</accession>
<dbReference type="InterPro" id="IPR001007">
    <property type="entry name" value="VWF_dom"/>
</dbReference>
<evidence type="ECO:0000313" key="4">
    <source>
        <dbReference type="EnsemblMetazoa" id="XP_030828655"/>
    </source>
</evidence>
<feature type="signal peptide" evidence="2">
    <location>
        <begin position="1"/>
        <end position="31"/>
    </location>
</feature>
<evidence type="ECO:0000313" key="5">
    <source>
        <dbReference type="Proteomes" id="UP000007110"/>
    </source>
</evidence>
<reference evidence="4" key="2">
    <citation type="submission" date="2021-01" db="UniProtKB">
        <authorList>
            <consortium name="EnsemblMetazoa"/>
        </authorList>
    </citation>
    <scope>IDENTIFICATION</scope>
</reference>
<dbReference type="RefSeq" id="XP_030828655.1">
    <property type="nucleotide sequence ID" value="XM_030972795.1"/>
</dbReference>
<dbReference type="Proteomes" id="UP000007110">
    <property type="component" value="Unassembled WGS sequence"/>
</dbReference>
<reference evidence="5" key="1">
    <citation type="submission" date="2015-02" db="EMBL/GenBank/DDBJ databases">
        <title>Genome sequencing for Strongylocentrotus purpuratus.</title>
        <authorList>
            <person name="Murali S."/>
            <person name="Liu Y."/>
            <person name="Vee V."/>
            <person name="English A."/>
            <person name="Wang M."/>
            <person name="Skinner E."/>
            <person name="Han Y."/>
            <person name="Muzny D.M."/>
            <person name="Worley K.C."/>
            <person name="Gibbs R.A."/>
        </authorList>
    </citation>
    <scope>NUCLEOTIDE SEQUENCE</scope>
</reference>
<protein>
    <recommendedName>
        <fullName evidence="3">VWFC domain-containing protein</fullName>
    </recommendedName>
</protein>